<evidence type="ECO:0000313" key="3">
    <source>
        <dbReference type="Proteomes" id="UP000295515"/>
    </source>
</evidence>
<evidence type="ECO:0000256" key="1">
    <source>
        <dbReference type="RuleBase" id="RU003690"/>
    </source>
</evidence>
<dbReference type="EMBL" id="SMCQ01000009">
    <property type="protein sequence ID" value="TCV99516.1"/>
    <property type="molecule type" value="Genomic_DNA"/>
</dbReference>
<evidence type="ECO:0000313" key="2">
    <source>
        <dbReference type="EMBL" id="TCV99516.1"/>
    </source>
</evidence>
<accession>A0A4R3Z6D3</accession>
<dbReference type="GeneID" id="98915382"/>
<dbReference type="SUPFAM" id="SSF51445">
    <property type="entry name" value="(Trans)glycosidases"/>
    <property type="match status" value="1"/>
</dbReference>
<dbReference type="GO" id="GO:0016052">
    <property type="term" value="P:carbohydrate catabolic process"/>
    <property type="evidence" value="ECO:0007669"/>
    <property type="project" value="TreeGrafter"/>
</dbReference>
<reference evidence="2 3" key="1">
    <citation type="submission" date="2019-03" db="EMBL/GenBank/DDBJ databases">
        <title>Genomic Encyclopedia of Type Strains, Phase IV (KMG-IV): sequencing the most valuable type-strain genomes for metagenomic binning, comparative biology and taxonomic classification.</title>
        <authorList>
            <person name="Goeker M."/>
        </authorList>
    </citation>
    <scope>NUCLEOTIDE SEQUENCE [LARGE SCALE GENOMIC DNA]</scope>
    <source>
        <strain evidence="2 3">DSM 29487</strain>
    </source>
</reference>
<dbReference type="Gene3D" id="3.20.20.80">
    <property type="entry name" value="Glycosidases"/>
    <property type="match status" value="1"/>
</dbReference>
<comment type="similarity">
    <text evidence="1">Belongs to the glycosyl hydrolase 1 family.</text>
</comment>
<comment type="caution">
    <text evidence="2">The sequence shown here is derived from an EMBL/GenBank/DDBJ whole genome shotgun (WGS) entry which is preliminary data.</text>
</comment>
<dbReference type="RefSeq" id="WP_132226355.1">
    <property type="nucleotide sequence ID" value="NZ_JANKBF010000005.1"/>
</dbReference>
<protein>
    <submittedName>
        <fullName evidence="2">Aryl-phospho-beta-glucosidase</fullName>
    </submittedName>
</protein>
<sequence length="462" mass="54646">MKYEFPQDFKWGSAVWAQGTEGAFDKDGKAPTVWDEYYRLSPERFYNEIGPSDTLNWYENYEKYAQLAQDIEHNSFRTSILWARLLPDGKTVNEKAVTYYKNMFKAFKNRGMELSIVLYWFDMPLLFEKQGGFTNRDVIDSFVYYCEKCFELFDGLVDIWYIYNEPIVDVGIKYLRDMCYPNKIDFNLTNQAIYHMVIAHAMVVKCFKEGQYNGKIGSVLNHQHIYPRSQNTGDLEAAHTLDLMTQLCFEDPLLAGVLNEEWIAFLKEHHVIIEIQDGDLQLIKENKIDVLGLNIYHPTRVKCLDYLRNPKAPITFDSFTEEYQMHGRQMNKDRGWEIYPKVVYDTLMLMKEKYGNPEMRITENGMGVQDEYRFRNHAGQIQDDYRIDYVKKHLIWAYQAIQDGANLKGYNMWSFIDLWSPSNQFKNCYGFYEYDLETGETKKKKSADWFKQVTLNNGFESE</sequence>
<dbReference type="PANTHER" id="PTHR10353">
    <property type="entry name" value="GLYCOSYL HYDROLASE"/>
    <property type="match status" value="1"/>
</dbReference>
<dbReference type="Pfam" id="PF00232">
    <property type="entry name" value="Glyco_hydro_1"/>
    <property type="match status" value="1"/>
</dbReference>
<dbReference type="InterPro" id="IPR017853">
    <property type="entry name" value="GH"/>
</dbReference>
<gene>
    <name evidence="2" type="ORF">EDD60_10998</name>
</gene>
<dbReference type="PANTHER" id="PTHR10353:SF139">
    <property type="entry name" value="6-PHOSPHO-BETA-GLUCOSIDASE GMUD"/>
    <property type="match status" value="1"/>
</dbReference>
<organism evidence="2 3">
    <name type="scientific">Longibaculum muris</name>
    <dbReference type="NCBI Taxonomy" id="1796628"/>
    <lineage>
        <taxon>Bacteria</taxon>
        <taxon>Bacillati</taxon>
        <taxon>Bacillota</taxon>
        <taxon>Erysipelotrichia</taxon>
        <taxon>Erysipelotrichales</taxon>
        <taxon>Coprobacillaceae</taxon>
        <taxon>Longibaculum</taxon>
    </lineage>
</organism>
<dbReference type="AlphaFoldDB" id="A0A4R3Z6D3"/>
<dbReference type="Proteomes" id="UP000295515">
    <property type="component" value="Unassembled WGS sequence"/>
</dbReference>
<dbReference type="InterPro" id="IPR001360">
    <property type="entry name" value="Glyco_hydro_1"/>
</dbReference>
<keyword evidence="3" id="KW-1185">Reference proteome</keyword>
<name>A0A4R3Z6D3_9FIRM</name>
<dbReference type="PRINTS" id="PR00131">
    <property type="entry name" value="GLHYDRLASE1"/>
</dbReference>
<dbReference type="GO" id="GO:0008422">
    <property type="term" value="F:beta-glucosidase activity"/>
    <property type="evidence" value="ECO:0007669"/>
    <property type="project" value="TreeGrafter"/>
</dbReference>
<proteinExistence type="inferred from homology"/>
<dbReference type="GO" id="GO:0005829">
    <property type="term" value="C:cytosol"/>
    <property type="evidence" value="ECO:0007669"/>
    <property type="project" value="TreeGrafter"/>
</dbReference>